<evidence type="ECO:0000313" key="2">
    <source>
        <dbReference type="Proteomes" id="UP000478505"/>
    </source>
</evidence>
<dbReference type="InterPro" id="IPR029024">
    <property type="entry name" value="TerB-like"/>
</dbReference>
<evidence type="ECO:0000313" key="1">
    <source>
        <dbReference type="EMBL" id="NEV92764.1"/>
    </source>
</evidence>
<comment type="caution">
    <text evidence="1">The sequence shown here is derived from an EMBL/GenBank/DDBJ whole genome shotgun (WGS) entry which is preliminary data.</text>
</comment>
<reference evidence="1 2" key="1">
    <citation type="submission" date="2020-02" db="EMBL/GenBank/DDBJ databases">
        <title>Flavobacteriaceae Psychroflexus bacterium YR1-1, complete genome.</title>
        <authorList>
            <person name="Li Y."/>
            <person name="Wu S."/>
        </authorList>
    </citation>
    <scope>NUCLEOTIDE SEQUENCE [LARGE SCALE GENOMIC DNA]</scope>
    <source>
        <strain evidence="1 2">YR1-1</strain>
    </source>
</reference>
<evidence type="ECO:0008006" key="3">
    <source>
        <dbReference type="Google" id="ProtNLM"/>
    </source>
</evidence>
<dbReference type="RefSeq" id="WP_164003354.1">
    <property type="nucleotide sequence ID" value="NZ_JAAIKD010000001.1"/>
</dbReference>
<gene>
    <name evidence="1" type="ORF">G3567_01220</name>
</gene>
<dbReference type="AlphaFoldDB" id="A0A6B3R5S9"/>
<protein>
    <recommendedName>
        <fullName evidence="3">Tellurite resistance protein TerB</fullName>
    </recommendedName>
</protein>
<dbReference type="SUPFAM" id="SSF158682">
    <property type="entry name" value="TerB-like"/>
    <property type="match status" value="1"/>
</dbReference>
<name>A0A6B3R5S9_9FLAO</name>
<accession>A0A6B3R5S9</accession>
<dbReference type="Gene3D" id="1.10.3680.10">
    <property type="entry name" value="TerB-like"/>
    <property type="match status" value="1"/>
</dbReference>
<keyword evidence="2" id="KW-1185">Reference proteome</keyword>
<dbReference type="EMBL" id="JAAIKD010000001">
    <property type="protein sequence ID" value="NEV92764.1"/>
    <property type="molecule type" value="Genomic_DNA"/>
</dbReference>
<sequence>MKNNHKNWTKEELKIYILLACAKADDEISPEEIEVIKLKTPPELFDKIYDEFKEDKKKKHLKKIESAIRFHRYGSIELMELRNDIYKVYMADNLFCKKEKYLDNILNNIIY</sequence>
<proteinExistence type="predicted"/>
<dbReference type="Proteomes" id="UP000478505">
    <property type="component" value="Unassembled WGS sequence"/>
</dbReference>
<organism evidence="1 2">
    <name type="scientific">Psychroflexus aurantiacus</name>
    <dbReference type="NCBI Taxonomy" id="2709310"/>
    <lineage>
        <taxon>Bacteria</taxon>
        <taxon>Pseudomonadati</taxon>
        <taxon>Bacteroidota</taxon>
        <taxon>Flavobacteriia</taxon>
        <taxon>Flavobacteriales</taxon>
        <taxon>Flavobacteriaceae</taxon>
        <taxon>Psychroflexus</taxon>
    </lineage>
</organism>